<dbReference type="SUPFAM" id="SSF53822">
    <property type="entry name" value="Periplasmic binding protein-like I"/>
    <property type="match status" value="1"/>
</dbReference>
<feature type="signal peptide" evidence="3">
    <location>
        <begin position="1"/>
        <end position="19"/>
    </location>
</feature>
<dbReference type="PANTHER" id="PTHR47151">
    <property type="entry name" value="LEU/ILE/VAL-BINDING ABC TRANSPORTER SUBUNIT"/>
    <property type="match status" value="1"/>
</dbReference>
<dbReference type="AlphaFoldDB" id="A0A7V7TX46"/>
<dbReference type="EMBL" id="VZDO01000004">
    <property type="protein sequence ID" value="KAB0680896.1"/>
    <property type="molecule type" value="Genomic_DNA"/>
</dbReference>
<protein>
    <submittedName>
        <fullName evidence="5">ABC transporter substrate-binding protein</fullName>
    </submittedName>
</protein>
<dbReference type="RefSeq" id="WP_150969057.1">
    <property type="nucleotide sequence ID" value="NZ_VZDO01000004.1"/>
</dbReference>
<comment type="similarity">
    <text evidence="1">Belongs to the leucine-binding protein family.</text>
</comment>
<keyword evidence="2 3" id="KW-0732">Signal</keyword>
<sequence length="352" mass="36694">MKPWFTPLFLFALAPPAGAQEPVRIGVAAPVTGPNAVLGAQVLAGARQAAAAKGVVLVEADAQCTPEAGKATAERFVAEKVKVTVGFLCAESLEGALPVLRSAAIPAIDVGVRADRFTAQRRKTGDPVWRLAPHAGAEAEALAATVATRWRDVAFGILDDGSVYGRNLADAVREKVEAGGQRPAAVDGYRPAEEKQFGLARRLARTGVTHLVIAGDRGDAATIARDAAANGLALQFLGGEQLLDEPPDAAEIPEGTLAVGVEQTFRPLSPPGEADAVERSGYFGPGLAAVEIAATATDIAKREGKPLPDVLNATTFDTSLGRIRFDAKGDSDLNLFRVFRFNGRDFVPEAGG</sequence>
<dbReference type="InterPro" id="IPR028081">
    <property type="entry name" value="Leu-bd"/>
</dbReference>
<dbReference type="InterPro" id="IPR028082">
    <property type="entry name" value="Peripla_BP_I"/>
</dbReference>
<evidence type="ECO:0000256" key="1">
    <source>
        <dbReference type="ARBA" id="ARBA00010062"/>
    </source>
</evidence>
<dbReference type="Pfam" id="PF13458">
    <property type="entry name" value="Peripla_BP_6"/>
    <property type="match status" value="1"/>
</dbReference>
<dbReference type="Proteomes" id="UP000432089">
    <property type="component" value="Unassembled WGS sequence"/>
</dbReference>
<evidence type="ECO:0000256" key="2">
    <source>
        <dbReference type="ARBA" id="ARBA00022729"/>
    </source>
</evidence>
<reference evidence="5 6" key="1">
    <citation type="submission" date="2019-09" db="EMBL/GenBank/DDBJ databases">
        <title>YIM 132180 draft genome.</title>
        <authorList>
            <person name="Zhang K."/>
        </authorList>
    </citation>
    <scope>NUCLEOTIDE SEQUENCE [LARGE SCALE GENOMIC DNA]</scope>
    <source>
        <strain evidence="5 6">YIM 132180</strain>
    </source>
</reference>
<evidence type="ECO:0000256" key="3">
    <source>
        <dbReference type="SAM" id="SignalP"/>
    </source>
</evidence>
<evidence type="ECO:0000313" key="5">
    <source>
        <dbReference type="EMBL" id="KAB0680896.1"/>
    </source>
</evidence>
<organism evidence="5 6">
    <name type="scientific">Plantimonas leprariae</name>
    <dbReference type="NCBI Taxonomy" id="2615207"/>
    <lineage>
        <taxon>Bacteria</taxon>
        <taxon>Pseudomonadati</taxon>
        <taxon>Pseudomonadota</taxon>
        <taxon>Alphaproteobacteria</taxon>
        <taxon>Hyphomicrobiales</taxon>
        <taxon>Aurantimonadaceae</taxon>
        <taxon>Plantimonas</taxon>
    </lineage>
</organism>
<dbReference type="Gene3D" id="3.40.50.2300">
    <property type="match status" value="2"/>
</dbReference>
<dbReference type="PANTHER" id="PTHR47151:SF2">
    <property type="entry name" value="AMINO ACID BINDING PROTEIN"/>
    <property type="match status" value="1"/>
</dbReference>
<evidence type="ECO:0000313" key="6">
    <source>
        <dbReference type="Proteomes" id="UP000432089"/>
    </source>
</evidence>
<feature type="domain" description="Leucine-binding protein" evidence="4">
    <location>
        <begin position="22"/>
        <end position="245"/>
    </location>
</feature>
<feature type="chain" id="PRO_5030773340" evidence="3">
    <location>
        <begin position="20"/>
        <end position="352"/>
    </location>
</feature>
<accession>A0A7V7TX46</accession>
<gene>
    <name evidence="5" type="ORF">F6X38_07885</name>
</gene>
<proteinExistence type="inferred from homology"/>
<keyword evidence="6" id="KW-1185">Reference proteome</keyword>
<evidence type="ECO:0000259" key="4">
    <source>
        <dbReference type="Pfam" id="PF13458"/>
    </source>
</evidence>
<name>A0A7V7TX46_9HYPH</name>
<comment type="caution">
    <text evidence="5">The sequence shown here is derived from an EMBL/GenBank/DDBJ whole genome shotgun (WGS) entry which is preliminary data.</text>
</comment>